<organism evidence="1 2">
    <name type="scientific">Vibrio phage 15E36.1</name>
    <dbReference type="NCBI Taxonomy" id="2859290"/>
    <lineage>
        <taxon>Viruses</taxon>
        <taxon>Duplodnaviria</taxon>
        <taxon>Heunggongvirae</taxon>
        <taxon>Uroviricota</taxon>
        <taxon>Caudoviricetes</taxon>
        <taxon>Autographivirales</taxon>
        <taxon>Autosignataviridae</taxon>
        <taxon>Colwellvirinae</taxon>
        <taxon>Roscoffvirus</taxon>
        <taxon>Roscoffvirus rv15E36</taxon>
    </lineage>
</organism>
<sequence length="123" mass="13808">MNQELLVENNARMFATITNEANMMLPLLTQSFDIRIKSNSKSFEHLRCSVGAEKAAKLLGKTLSVKVDWGACGGFDKQSFMWLRINGTYDILLIDEADLKAVITQKGIASKMFATWKLARYGQ</sequence>
<reference evidence="1" key="1">
    <citation type="submission" date="2021-03" db="EMBL/GenBank/DDBJ databases">
        <title>Rapid evolution of virus immunity in the wild.</title>
        <authorList>
            <person name="Piel D."/>
            <person name="Bruto M."/>
            <person name="Labreuche Y."/>
            <person name="Blanquart F."/>
            <person name="Chenivesse S."/>
            <person name="Lepanse S."/>
            <person name="James A."/>
            <person name="Garcia Cruz R."/>
            <person name="Dubert J."/>
            <person name="Petton B."/>
            <person name="Lieberman E."/>
            <person name="Wegner M.K."/>
            <person name="Hussain F.A."/>
            <person name="Kauffman K.K."/>
            <person name="Polz M.F."/>
            <person name="Gandon S."/>
            <person name="Bikard D."/>
            <person name="Le Roux F."/>
        </authorList>
    </citation>
    <scope>NUCLEOTIDE SEQUENCE</scope>
</reference>
<dbReference type="Proteomes" id="UP000828465">
    <property type="component" value="Segment"/>
</dbReference>
<name>A0AAE7XUB8_9CAUD</name>
<gene>
    <name evidence="1" type="ORF">PODOV006v2_p0021</name>
</gene>
<evidence type="ECO:0000313" key="2">
    <source>
        <dbReference type="Proteomes" id="UP000828465"/>
    </source>
</evidence>
<protein>
    <submittedName>
        <fullName evidence="1">Uncharacterized protein</fullName>
    </submittedName>
</protein>
<dbReference type="EMBL" id="MW865291">
    <property type="protein sequence ID" value="QZI86115.1"/>
    <property type="molecule type" value="Genomic_DNA"/>
</dbReference>
<accession>A0AAE7XUB8</accession>
<keyword evidence="2" id="KW-1185">Reference proteome</keyword>
<evidence type="ECO:0000313" key="1">
    <source>
        <dbReference type="EMBL" id="QZI86115.1"/>
    </source>
</evidence>
<proteinExistence type="predicted"/>